<dbReference type="HOGENOM" id="CLU_000604_1_2_11"/>
<dbReference type="InterPro" id="IPR051782">
    <property type="entry name" value="ABC_Transporter_VariousFunc"/>
</dbReference>
<dbReference type="InterPro" id="IPR003593">
    <property type="entry name" value="AAA+_ATPase"/>
</dbReference>
<evidence type="ECO:0000256" key="1">
    <source>
        <dbReference type="ARBA" id="ARBA00022448"/>
    </source>
</evidence>
<dbReference type="PANTHER" id="PTHR42939:SF1">
    <property type="entry name" value="ABC TRANSPORTER ATP-BINDING PROTEIN ALBC-RELATED"/>
    <property type="match status" value="1"/>
</dbReference>
<proteinExistence type="predicted"/>
<organism evidence="5 6">
    <name type="scientific">Paenarthrobacter aurescens (strain TC1)</name>
    <dbReference type="NCBI Taxonomy" id="290340"/>
    <lineage>
        <taxon>Bacteria</taxon>
        <taxon>Bacillati</taxon>
        <taxon>Actinomycetota</taxon>
        <taxon>Actinomycetes</taxon>
        <taxon>Micrococcales</taxon>
        <taxon>Micrococcaceae</taxon>
        <taxon>Paenarthrobacter</taxon>
    </lineage>
</organism>
<keyword evidence="1" id="KW-0813">Transport</keyword>
<dbReference type="AlphaFoldDB" id="A1R400"/>
<evidence type="ECO:0000256" key="3">
    <source>
        <dbReference type="ARBA" id="ARBA00022840"/>
    </source>
</evidence>
<dbReference type="PROSITE" id="PS00211">
    <property type="entry name" value="ABC_TRANSPORTER_1"/>
    <property type="match status" value="1"/>
</dbReference>
<keyword evidence="6" id="KW-1185">Reference proteome</keyword>
<dbReference type="EMBL" id="CP000474">
    <property type="protein sequence ID" value="ABM10271.1"/>
    <property type="molecule type" value="Genomic_DNA"/>
</dbReference>
<dbReference type="SMART" id="SM00382">
    <property type="entry name" value="AAA"/>
    <property type="match status" value="1"/>
</dbReference>
<evidence type="ECO:0000259" key="4">
    <source>
        <dbReference type="PROSITE" id="PS50893"/>
    </source>
</evidence>
<dbReference type="KEGG" id="aau:AAur_1176"/>
<keyword evidence="3 5" id="KW-0067">ATP-binding</keyword>
<dbReference type="InterPro" id="IPR027417">
    <property type="entry name" value="P-loop_NTPase"/>
</dbReference>
<dbReference type="SUPFAM" id="SSF52540">
    <property type="entry name" value="P-loop containing nucleoside triphosphate hydrolases"/>
    <property type="match status" value="1"/>
</dbReference>
<dbReference type="Pfam" id="PF00005">
    <property type="entry name" value="ABC_tran"/>
    <property type="match status" value="1"/>
</dbReference>
<gene>
    <name evidence="5" type="ordered locus">AAur_1176</name>
</gene>
<dbReference type="STRING" id="290340.AAur_1176"/>
<dbReference type="InterPro" id="IPR017871">
    <property type="entry name" value="ABC_transporter-like_CS"/>
</dbReference>
<accession>A1R400</accession>
<name>A1R400_PAEAT</name>
<dbReference type="OrthoDB" id="9805514at2"/>
<dbReference type="RefSeq" id="WP_011773909.1">
    <property type="nucleotide sequence ID" value="NC_008711.1"/>
</dbReference>
<feature type="domain" description="ABC transporter" evidence="4">
    <location>
        <begin position="2"/>
        <end position="208"/>
    </location>
</feature>
<keyword evidence="2" id="KW-0547">Nucleotide-binding</keyword>
<dbReference type="InterPro" id="IPR003439">
    <property type="entry name" value="ABC_transporter-like_ATP-bd"/>
</dbReference>
<dbReference type="eggNOG" id="COG1131">
    <property type="taxonomic scope" value="Bacteria"/>
</dbReference>
<dbReference type="PANTHER" id="PTHR42939">
    <property type="entry name" value="ABC TRANSPORTER ATP-BINDING PROTEIN ALBC-RELATED"/>
    <property type="match status" value="1"/>
</dbReference>
<reference evidence="5 6" key="1">
    <citation type="journal article" date="2006" name="PLoS Genet.">
        <title>Secrets of soil survival revealed by the genome sequence of Arthrobacter aurescens TC1.</title>
        <authorList>
            <person name="Mongodin E.F."/>
            <person name="Shapir N."/>
            <person name="Daugherty S.C."/>
            <person name="DeBoy R.T."/>
            <person name="Emerson J.B."/>
            <person name="Shvartzbeyn A."/>
            <person name="Radune D."/>
            <person name="Vamathevan J."/>
            <person name="Riggs F."/>
            <person name="Grinberg V."/>
            <person name="Khouri H."/>
            <person name="Wackett L.P."/>
            <person name="Nelson K.E."/>
            <person name="Sadowsky M.J."/>
        </authorList>
    </citation>
    <scope>NUCLEOTIDE SEQUENCE [LARGE SCALE GENOMIC DNA]</scope>
    <source>
        <strain evidence="5 6">TC1</strain>
    </source>
</reference>
<protein>
    <submittedName>
        <fullName evidence="5">ABC transporter, ATP-binding protein</fullName>
    </submittedName>
</protein>
<evidence type="ECO:0000256" key="2">
    <source>
        <dbReference type="ARBA" id="ARBA00022741"/>
    </source>
</evidence>
<dbReference type="GO" id="GO:0005524">
    <property type="term" value="F:ATP binding"/>
    <property type="evidence" value="ECO:0007669"/>
    <property type="project" value="UniProtKB-KW"/>
</dbReference>
<evidence type="ECO:0000313" key="6">
    <source>
        <dbReference type="Proteomes" id="UP000000637"/>
    </source>
</evidence>
<sequence>MLHITNLSKSYGHRKIIDNVTFSIPSAGIFVVRGDNGHGKTTLFKCLAGLERFNGNVRWLDTDPDGQIAAAFDDSEVHGRLTGLQNLSILLDISPKEVSAVPVVKQFISDDLLRRRSSSYSLGQRRKLKLAAAFATARPCILLDEPASGLDAAGRRALRRSLESVAAKKCVIISDHEDSSYQDLVSSEFTIRQGKVHRQLNSKQESDE</sequence>
<dbReference type="Proteomes" id="UP000000637">
    <property type="component" value="Chromosome"/>
</dbReference>
<dbReference type="Gene3D" id="3.40.50.300">
    <property type="entry name" value="P-loop containing nucleotide triphosphate hydrolases"/>
    <property type="match status" value="1"/>
</dbReference>
<dbReference type="GO" id="GO:0016887">
    <property type="term" value="F:ATP hydrolysis activity"/>
    <property type="evidence" value="ECO:0007669"/>
    <property type="project" value="InterPro"/>
</dbReference>
<dbReference type="PROSITE" id="PS50893">
    <property type="entry name" value="ABC_TRANSPORTER_2"/>
    <property type="match status" value="1"/>
</dbReference>
<evidence type="ECO:0000313" key="5">
    <source>
        <dbReference type="EMBL" id="ABM10271.1"/>
    </source>
</evidence>